<evidence type="ECO:0000256" key="1">
    <source>
        <dbReference type="ARBA" id="ARBA00001927"/>
    </source>
</evidence>
<evidence type="ECO:0000256" key="7">
    <source>
        <dbReference type="ARBA" id="ARBA00023291"/>
    </source>
</evidence>
<keyword evidence="9" id="KW-1185">Reference proteome</keyword>
<gene>
    <name evidence="8" type="ORF">SAMN05216266_12021</name>
</gene>
<organism evidence="8 9">
    <name type="scientific">Amycolatopsis marina</name>
    <dbReference type="NCBI Taxonomy" id="490629"/>
    <lineage>
        <taxon>Bacteria</taxon>
        <taxon>Bacillati</taxon>
        <taxon>Actinomycetota</taxon>
        <taxon>Actinomycetes</taxon>
        <taxon>Pseudonocardiales</taxon>
        <taxon>Pseudonocardiaceae</taxon>
        <taxon>Amycolatopsis</taxon>
    </lineage>
</organism>
<dbReference type="Proteomes" id="UP000243799">
    <property type="component" value="Unassembled WGS sequence"/>
</dbReference>
<dbReference type="Pfam" id="PF13459">
    <property type="entry name" value="Fer4_15"/>
    <property type="match status" value="1"/>
</dbReference>
<dbReference type="RefSeq" id="WP_091676898.1">
    <property type="nucleotide sequence ID" value="NZ_FOKG01000020.1"/>
</dbReference>
<evidence type="ECO:0000256" key="2">
    <source>
        <dbReference type="ARBA" id="ARBA00022448"/>
    </source>
</evidence>
<keyword evidence="3" id="KW-0479">Metal-binding</keyword>
<comment type="cofactor">
    <cofactor evidence="1">
        <name>[3Fe-4S] cluster</name>
        <dbReference type="ChEBI" id="CHEBI:21137"/>
    </cofactor>
</comment>
<evidence type="ECO:0000256" key="6">
    <source>
        <dbReference type="ARBA" id="ARBA00023014"/>
    </source>
</evidence>
<sequence length="66" mass="7159">MHVTIDFDRCEGHGLCALAAPAVFWIDDEGYTQFVAEPPENERDNVTSAVQECPARAVRLLSAGPA</sequence>
<dbReference type="GO" id="GO:0051538">
    <property type="term" value="F:3 iron, 4 sulfur cluster binding"/>
    <property type="evidence" value="ECO:0007669"/>
    <property type="project" value="UniProtKB-KW"/>
</dbReference>
<dbReference type="PANTHER" id="PTHR36923:SF3">
    <property type="entry name" value="FERREDOXIN"/>
    <property type="match status" value="1"/>
</dbReference>
<dbReference type="EMBL" id="FOKG01000020">
    <property type="protein sequence ID" value="SFB56613.1"/>
    <property type="molecule type" value="Genomic_DNA"/>
</dbReference>
<dbReference type="AlphaFoldDB" id="A0A1I1C884"/>
<evidence type="ECO:0000256" key="4">
    <source>
        <dbReference type="ARBA" id="ARBA00022982"/>
    </source>
</evidence>
<dbReference type="SUPFAM" id="SSF54862">
    <property type="entry name" value="4Fe-4S ferredoxins"/>
    <property type="match status" value="1"/>
</dbReference>
<keyword evidence="7" id="KW-0003">3Fe-4S</keyword>
<dbReference type="OrthoDB" id="4741951at2"/>
<reference evidence="9" key="1">
    <citation type="submission" date="2016-10" db="EMBL/GenBank/DDBJ databases">
        <authorList>
            <person name="Varghese N."/>
            <person name="Submissions S."/>
        </authorList>
    </citation>
    <scope>NUCLEOTIDE SEQUENCE [LARGE SCALE GENOMIC DNA]</scope>
    <source>
        <strain evidence="9">CGMCC 4.3568</strain>
    </source>
</reference>
<evidence type="ECO:0000256" key="3">
    <source>
        <dbReference type="ARBA" id="ARBA00022723"/>
    </source>
</evidence>
<accession>A0A1I1C884</accession>
<evidence type="ECO:0000256" key="5">
    <source>
        <dbReference type="ARBA" id="ARBA00023004"/>
    </source>
</evidence>
<evidence type="ECO:0000313" key="9">
    <source>
        <dbReference type="Proteomes" id="UP000243799"/>
    </source>
</evidence>
<dbReference type="GO" id="GO:0046872">
    <property type="term" value="F:metal ion binding"/>
    <property type="evidence" value="ECO:0007669"/>
    <property type="project" value="UniProtKB-KW"/>
</dbReference>
<evidence type="ECO:0000313" key="8">
    <source>
        <dbReference type="EMBL" id="SFB56613.1"/>
    </source>
</evidence>
<keyword evidence="5" id="KW-0408">Iron</keyword>
<name>A0A1I1C884_9PSEU</name>
<keyword evidence="2" id="KW-0813">Transport</keyword>
<protein>
    <submittedName>
        <fullName evidence="8">Ferredoxin</fullName>
    </submittedName>
</protein>
<keyword evidence="6" id="KW-0411">Iron-sulfur</keyword>
<dbReference type="InterPro" id="IPR051269">
    <property type="entry name" value="Fe-S_cluster_ET"/>
</dbReference>
<dbReference type="Gene3D" id="3.30.70.20">
    <property type="match status" value="1"/>
</dbReference>
<keyword evidence="4" id="KW-0249">Electron transport</keyword>
<proteinExistence type="predicted"/>
<dbReference type="STRING" id="490629.SAMN05216266_12021"/>
<dbReference type="PANTHER" id="PTHR36923">
    <property type="entry name" value="FERREDOXIN"/>
    <property type="match status" value="1"/>
</dbReference>